<keyword evidence="3" id="KW-1185">Reference proteome</keyword>
<organism evidence="2 3">
    <name type="scientific">Thalictrum thalictroides</name>
    <name type="common">Rue-anemone</name>
    <name type="synonym">Anemone thalictroides</name>
    <dbReference type="NCBI Taxonomy" id="46969"/>
    <lineage>
        <taxon>Eukaryota</taxon>
        <taxon>Viridiplantae</taxon>
        <taxon>Streptophyta</taxon>
        <taxon>Embryophyta</taxon>
        <taxon>Tracheophyta</taxon>
        <taxon>Spermatophyta</taxon>
        <taxon>Magnoliopsida</taxon>
        <taxon>Ranunculales</taxon>
        <taxon>Ranunculaceae</taxon>
        <taxon>Thalictroideae</taxon>
        <taxon>Thalictrum</taxon>
    </lineage>
</organism>
<protein>
    <submittedName>
        <fullName evidence="2">Uncharacterized protein</fullName>
    </submittedName>
</protein>
<sequence length="237" mass="28058">MNLKPPMTPKKWLGDYSLQQQYPAIFSMSLSKDDVFKDVKAVDNNVVLWNLNLRRNKFDWEEEQFQNLMNVLNNQVLEEGEDMWRCKWDRKGLFSVKSLYKELRNDARDTNGLDHSSPPLKESTKGTRDKSKRCKVHDDYGTEDCHYLRRNIERLVQRGSLDKYLLNKTPKSTLAITTHNVINACFAKVSTLSSRQVKNAHRDKTHYLREYYHVNQLNFFEGLKVESYENEPLRFTE</sequence>
<proteinExistence type="predicted"/>
<dbReference type="AlphaFoldDB" id="A0A7J6V9W4"/>
<evidence type="ECO:0000313" key="2">
    <source>
        <dbReference type="EMBL" id="KAF5181884.1"/>
    </source>
</evidence>
<dbReference type="OrthoDB" id="1752268at2759"/>
<gene>
    <name evidence="2" type="ORF">FRX31_028530</name>
</gene>
<evidence type="ECO:0000256" key="1">
    <source>
        <dbReference type="SAM" id="MobiDB-lite"/>
    </source>
</evidence>
<accession>A0A7J6V9W4</accession>
<dbReference type="Proteomes" id="UP000554482">
    <property type="component" value="Unassembled WGS sequence"/>
</dbReference>
<comment type="caution">
    <text evidence="2">The sequence shown here is derived from an EMBL/GenBank/DDBJ whole genome shotgun (WGS) entry which is preliminary data.</text>
</comment>
<feature type="region of interest" description="Disordered" evidence="1">
    <location>
        <begin position="108"/>
        <end position="132"/>
    </location>
</feature>
<dbReference type="EMBL" id="JABWDY010035603">
    <property type="protein sequence ID" value="KAF5181884.1"/>
    <property type="molecule type" value="Genomic_DNA"/>
</dbReference>
<evidence type="ECO:0000313" key="3">
    <source>
        <dbReference type="Proteomes" id="UP000554482"/>
    </source>
</evidence>
<name>A0A7J6V9W4_THATH</name>
<reference evidence="2 3" key="1">
    <citation type="submission" date="2020-06" db="EMBL/GenBank/DDBJ databases">
        <title>Transcriptomic and genomic resources for Thalictrum thalictroides and T. hernandezii: Facilitating candidate gene discovery in an emerging model plant lineage.</title>
        <authorList>
            <person name="Arias T."/>
            <person name="Riano-Pachon D.M."/>
            <person name="Di Stilio V.S."/>
        </authorList>
    </citation>
    <scope>NUCLEOTIDE SEQUENCE [LARGE SCALE GENOMIC DNA]</scope>
    <source>
        <strain evidence="3">cv. WT478/WT964</strain>
        <tissue evidence="2">Leaves</tissue>
    </source>
</reference>